<dbReference type="EMBL" id="BAABGZ010000071">
    <property type="protein sequence ID" value="GAA4364450.1"/>
    <property type="molecule type" value="Genomic_DNA"/>
</dbReference>
<accession>A0ABP8IP49</accession>
<evidence type="ECO:0008006" key="4">
    <source>
        <dbReference type="Google" id="ProtNLM"/>
    </source>
</evidence>
<protein>
    <recommendedName>
        <fullName evidence="4">Peptidase S74 domain-containing protein</fullName>
    </recommendedName>
</protein>
<feature type="region of interest" description="Disordered" evidence="1">
    <location>
        <begin position="476"/>
        <end position="511"/>
    </location>
</feature>
<dbReference type="Proteomes" id="UP001501153">
    <property type="component" value="Unassembled WGS sequence"/>
</dbReference>
<reference evidence="3" key="1">
    <citation type="journal article" date="2019" name="Int. J. Syst. Evol. Microbiol.">
        <title>The Global Catalogue of Microorganisms (GCM) 10K type strain sequencing project: providing services to taxonomists for standard genome sequencing and annotation.</title>
        <authorList>
            <consortium name="The Broad Institute Genomics Platform"/>
            <consortium name="The Broad Institute Genome Sequencing Center for Infectious Disease"/>
            <person name="Wu L."/>
            <person name="Ma J."/>
        </authorList>
    </citation>
    <scope>NUCLEOTIDE SEQUENCE [LARGE SCALE GENOMIC DNA]</scope>
    <source>
        <strain evidence="3">JCM 17923</strain>
    </source>
</reference>
<evidence type="ECO:0000313" key="3">
    <source>
        <dbReference type="Proteomes" id="UP001501153"/>
    </source>
</evidence>
<organism evidence="2 3">
    <name type="scientific">Hymenobacter saemangeumensis</name>
    <dbReference type="NCBI Taxonomy" id="1084522"/>
    <lineage>
        <taxon>Bacteria</taxon>
        <taxon>Pseudomonadati</taxon>
        <taxon>Bacteroidota</taxon>
        <taxon>Cytophagia</taxon>
        <taxon>Cytophagales</taxon>
        <taxon>Hymenobacteraceae</taxon>
        <taxon>Hymenobacter</taxon>
    </lineage>
</organism>
<evidence type="ECO:0000256" key="1">
    <source>
        <dbReference type="SAM" id="MobiDB-lite"/>
    </source>
</evidence>
<proteinExistence type="predicted"/>
<gene>
    <name evidence="2" type="ORF">GCM10023185_34010</name>
</gene>
<feature type="compositionally biased region" description="Polar residues" evidence="1">
    <location>
        <begin position="478"/>
        <end position="487"/>
    </location>
</feature>
<comment type="caution">
    <text evidence="2">The sequence shown here is derived from an EMBL/GenBank/DDBJ whole genome shotgun (WGS) entry which is preliminary data.</text>
</comment>
<evidence type="ECO:0000313" key="2">
    <source>
        <dbReference type="EMBL" id="GAA4364450.1"/>
    </source>
</evidence>
<feature type="compositionally biased region" description="Low complexity" evidence="1">
    <location>
        <begin position="494"/>
        <end position="511"/>
    </location>
</feature>
<keyword evidence="3" id="KW-1185">Reference proteome</keyword>
<name>A0ABP8IP49_9BACT</name>
<sequence>MGTSSPSAKAALDVQSPGGNTGLLIPRLSQAQRQAIASPPQGLMVYQTDGTPSGGPQTGFWYYAGSPAAWVFLNPAGGSADNLGNHTATQNLNLGTNQLVGSGGSSGLRISAAGSVGIGTATVADRLHVDGGHARLGLAQWSSAANDRLLKFGDGDYVTIGESGRDDVLQLRGQDFVFMPSSGGYDGRVGIGTALPSQQLHVVGQIFSSAGGFRFPDNTVQTTAATGFSLPYSGTAVNNIGPVFAVTNTGSSDGLQATSQGNVAVRAVIAGSSGIGVRGSAPAGQGVVGSLDGGSGQGVVGIKRTTGQSIPAPLDAGVAGVSYAGAAVYGRSTTGIALHAEKKSTDTGAMGVFVNSNADNDSIAVRISTVGDQPALQAIHNASTAHPAIRGISTAVFSNAVGVEGTVSSIAQSTNSAGVRGINNGSSSFGAGVYGSHAATGLGVRGVSNGGTGVQGDGGAGTGVRGISTTGVGVEGSANGTNSQGVSGSAAGANSRGVNGVASGSSSRGVVGTASGSNSYGLLGTSTGNYSRGVQGVGDGTGVWGQSNTGTGLFGRALNGVGVWGQGKIAGKFESTSNTPYGNAVFIHNEGIGRALYALSDGTAGYFETAGYNAPTINLHQDGPMGSSSINFSNGNFNSLATIEAFTGALNSNYFPIVEFRVGGVEVMTLFSGLGYLTDDWKTTGNHQVMGNLSKGGGSFKIDHPLDPENKYLYHSFVESPDMMNVYNGNITLDARGEATVQLPDWFETLNRDFRYQLTPIGAAFTPYVLAKVSGNQFRIAGQPGAEVSWQVTGIRQDKYANAHRIPVEEAKQPAERGYYLHPDAFGLPASRALGSRRLPAAPAFPARK</sequence>